<evidence type="ECO:0000313" key="2">
    <source>
        <dbReference type="EMBL" id="EKV26034.1"/>
    </source>
</evidence>
<proteinExistence type="predicted"/>
<feature type="transmembrane region" description="Helical" evidence="1">
    <location>
        <begin position="335"/>
        <end position="354"/>
    </location>
</feature>
<keyword evidence="1" id="KW-0472">Membrane</keyword>
<accession>K9GMY8</accession>
<keyword evidence="3" id="KW-1185">Reference proteome</keyword>
<feature type="transmembrane region" description="Helical" evidence="1">
    <location>
        <begin position="296"/>
        <end position="315"/>
    </location>
</feature>
<protein>
    <submittedName>
        <fullName evidence="2">Uncharacterized protein</fullName>
    </submittedName>
</protein>
<dbReference type="OrthoDB" id="8049807at2"/>
<keyword evidence="1" id="KW-1133">Transmembrane helix</keyword>
<dbReference type="Proteomes" id="UP000009881">
    <property type="component" value="Unassembled WGS sequence"/>
</dbReference>
<organism evidence="2 3">
    <name type="scientific">Caenispirillum salinarum AK4</name>
    <dbReference type="NCBI Taxonomy" id="1238182"/>
    <lineage>
        <taxon>Bacteria</taxon>
        <taxon>Pseudomonadati</taxon>
        <taxon>Pseudomonadota</taxon>
        <taxon>Alphaproteobacteria</taxon>
        <taxon>Rhodospirillales</taxon>
        <taxon>Novispirillaceae</taxon>
        <taxon>Caenispirillum</taxon>
    </lineage>
</organism>
<name>K9GMY8_9PROT</name>
<evidence type="ECO:0000256" key="1">
    <source>
        <dbReference type="SAM" id="Phobius"/>
    </source>
</evidence>
<feature type="transmembrane region" description="Helical" evidence="1">
    <location>
        <begin position="182"/>
        <end position="200"/>
    </location>
</feature>
<dbReference type="EMBL" id="ANHY01000040">
    <property type="protein sequence ID" value="EKV26034.1"/>
    <property type="molecule type" value="Genomic_DNA"/>
</dbReference>
<feature type="transmembrane region" description="Helical" evidence="1">
    <location>
        <begin position="212"/>
        <end position="229"/>
    </location>
</feature>
<reference evidence="2 3" key="1">
    <citation type="journal article" date="2013" name="Genome Announc.">
        <title>Draft Genome Sequence of an Alphaproteobacterium, Caenispirillum salinarum AK4(T), Isolated from a Solar Saltern.</title>
        <authorList>
            <person name="Khatri I."/>
            <person name="Singh A."/>
            <person name="Korpole S."/>
            <person name="Pinnaka A.K."/>
            <person name="Subramanian S."/>
        </authorList>
    </citation>
    <scope>NUCLEOTIDE SEQUENCE [LARGE SCALE GENOMIC DNA]</scope>
    <source>
        <strain evidence="2 3">AK4</strain>
    </source>
</reference>
<dbReference type="AlphaFoldDB" id="K9GMY8"/>
<feature type="transmembrane region" description="Helical" evidence="1">
    <location>
        <begin position="361"/>
        <end position="380"/>
    </location>
</feature>
<feature type="transmembrane region" description="Helical" evidence="1">
    <location>
        <begin position="36"/>
        <end position="53"/>
    </location>
</feature>
<feature type="transmembrane region" description="Helical" evidence="1">
    <location>
        <begin position="250"/>
        <end position="267"/>
    </location>
</feature>
<sequence>MNGQTFGDTTTYIALMIGAQVQALPLIDLRNAGMTFGFLNTPPALIGASVAWVPGVEPFLVFAVMLPTFGIVGAIVAMAVQAGGTPGPGLGRALLAGGVLAGALPYVDWLVESPPAALSLPVLPAFALLLVRRWETAGAPVMVTVVAGLTSLLSKVFLLPAVAALGPAAALVPLWRQNRRMLVSLGAGAAALTALLLILYRDFLAVVLVPGFQPFAVIASLGALPGYLAGQQMALLVAEVAVVAALARRLPALAALAVAAVMLFYWVLPTWALIDRMALFVILAADLVARPEEGRGRLSACVAAAAGTLCAALWTGFPWTYGLPGWVQAVFAPRLWLALALFAGAAAATGLAGLRGGRSAVAAACLGLLVLSSAVAVARYEPRLSAPFTPALAAAWRAVAERTPVGALIFTDQTGPGVGMLEGYNGFAARGRREVFISGWLNSPLTFDDTARDARLAANAAVLDGLRPPDDVVPGHDGYFALVAADRPMPDHFPLMHRTGDFALYALDTVPSQRGDTGAASAVGRSAD</sequence>
<comment type="caution">
    <text evidence="2">The sequence shown here is derived from an EMBL/GenBank/DDBJ whole genome shotgun (WGS) entry which is preliminary data.</text>
</comment>
<gene>
    <name evidence="2" type="ORF">C882_3321</name>
</gene>
<evidence type="ECO:0000313" key="3">
    <source>
        <dbReference type="Proteomes" id="UP000009881"/>
    </source>
</evidence>
<keyword evidence="1" id="KW-0812">Transmembrane</keyword>
<feature type="transmembrane region" description="Helical" evidence="1">
    <location>
        <begin position="59"/>
        <end position="80"/>
    </location>
</feature>